<feature type="region of interest" description="Disordered" evidence="1">
    <location>
        <begin position="229"/>
        <end position="248"/>
    </location>
</feature>
<evidence type="ECO:0000313" key="3">
    <source>
        <dbReference type="EMBL" id="KAK4298054.1"/>
    </source>
</evidence>
<dbReference type="Proteomes" id="UP001292094">
    <property type="component" value="Unassembled WGS sequence"/>
</dbReference>
<keyword evidence="4" id="KW-1185">Reference proteome</keyword>
<evidence type="ECO:0000256" key="2">
    <source>
        <dbReference type="SAM" id="SignalP"/>
    </source>
</evidence>
<dbReference type="PANTHER" id="PTHR48174">
    <property type="entry name" value="DUF946 FAMILY PROTEIN"/>
    <property type="match status" value="1"/>
</dbReference>
<evidence type="ECO:0000256" key="1">
    <source>
        <dbReference type="SAM" id="MobiDB-lite"/>
    </source>
</evidence>
<proteinExistence type="predicted"/>
<comment type="caution">
    <text evidence="3">The sequence shown here is derived from an EMBL/GenBank/DDBJ whole genome shotgun (WGS) entry which is preliminary data.</text>
</comment>
<protein>
    <submittedName>
        <fullName evidence="3">Uncharacterized protein</fullName>
    </submittedName>
</protein>
<reference evidence="3" key="1">
    <citation type="submission" date="2023-11" db="EMBL/GenBank/DDBJ databases">
        <title>Genome assemblies of two species of porcelain crab, Petrolisthes cinctipes and Petrolisthes manimaculis (Anomura: Porcellanidae).</title>
        <authorList>
            <person name="Angst P."/>
        </authorList>
    </citation>
    <scope>NUCLEOTIDE SEQUENCE</scope>
    <source>
        <strain evidence="3">PB745_02</strain>
        <tissue evidence="3">Gill</tissue>
    </source>
</reference>
<feature type="chain" id="PRO_5041982065" evidence="2">
    <location>
        <begin position="24"/>
        <end position="480"/>
    </location>
</feature>
<dbReference type="AlphaFoldDB" id="A0AAE1TWU6"/>
<feature type="region of interest" description="Disordered" evidence="1">
    <location>
        <begin position="144"/>
        <end position="176"/>
    </location>
</feature>
<evidence type="ECO:0000313" key="4">
    <source>
        <dbReference type="Proteomes" id="UP001292094"/>
    </source>
</evidence>
<gene>
    <name evidence="3" type="ORF">Pmani_029572</name>
</gene>
<dbReference type="PANTHER" id="PTHR48174:SF5">
    <property type="entry name" value="VACUOLAR PROTEIN SORTING-ASSOCIATED PROTEIN 62"/>
    <property type="match status" value="1"/>
</dbReference>
<feature type="compositionally biased region" description="Polar residues" evidence="1">
    <location>
        <begin position="197"/>
        <end position="208"/>
    </location>
</feature>
<sequence length="480" mass="54794">MMLKLVVVEVVVFLATLAPSTHSSTHYGARGRAQIARERAQIARQWAPLVWLHPEEEFYPDSVPAFLAHITPSIKVDGDGVEVDEGVATFIVPPLPMGGGSHESFLNVNHNFECGVCSLPRFLHGRQPDEHYVPPVYTVIHSCDPPPYRSRDGELEVERSSEDSEYPMFEDAQRIPKELQPGSEEDYEYLQAEDTFPASSEIQQPSSEGESEDRFHMSRELWPGKEDYSEYEDLEPGNETNQHRATRTPLRTPAEQHTFTVTYWMFYPYNRGKPVCSVNLGYFLGRLFKPRDKRGGCHGEEVIMGDHVGEWEHVSIQFKGSTPTQMYVSTHTFGAYYTYDHQQGHFVYSDEDVREGLPLPIPPQYPRTVHLVGTRPVLYSSKGSHGLWAAAGVHHYSWIPLLLDETGKGTPWKTWKNMHIIDLKEPETLTHHRSWWGYEGRWGNPSERCHLLMGTQCEMNQGPTGIPRKRIIFPCSHPNP</sequence>
<keyword evidence="2" id="KW-0732">Signal</keyword>
<organism evidence="3 4">
    <name type="scientific">Petrolisthes manimaculis</name>
    <dbReference type="NCBI Taxonomy" id="1843537"/>
    <lineage>
        <taxon>Eukaryota</taxon>
        <taxon>Metazoa</taxon>
        <taxon>Ecdysozoa</taxon>
        <taxon>Arthropoda</taxon>
        <taxon>Crustacea</taxon>
        <taxon>Multicrustacea</taxon>
        <taxon>Malacostraca</taxon>
        <taxon>Eumalacostraca</taxon>
        <taxon>Eucarida</taxon>
        <taxon>Decapoda</taxon>
        <taxon>Pleocyemata</taxon>
        <taxon>Anomura</taxon>
        <taxon>Galatheoidea</taxon>
        <taxon>Porcellanidae</taxon>
        <taxon>Petrolisthes</taxon>
    </lineage>
</organism>
<name>A0AAE1TWU6_9EUCA</name>
<accession>A0AAE1TWU6</accession>
<feature type="compositionally biased region" description="Basic and acidic residues" evidence="1">
    <location>
        <begin position="149"/>
        <end position="162"/>
    </location>
</feature>
<feature type="signal peptide" evidence="2">
    <location>
        <begin position="1"/>
        <end position="23"/>
    </location>
</feature>
<dbReference type="EMBL" id="JAWZYT010003511">
    <property type="protein sequence ID" value="KAK4298054.1"/>
    <property type="molecule type" value="Genomic_DNA"/>
</dbReference>
<feature type="region of interest" description="Disordered" evidence="1">
    <location>
        <begin position="196"/>
        <end position="215"/>
    </location>
</feature>